<evidence type="ECO:0000313" key="9">
    <source>
        <dbReference type="Proteomes" id="UP001209570"/>
    </source>
</evidence>
<dbReference type="InterPro" id="IPR027470">
    <property type="entry name" value="Cation_efflux_CTD"/>
</dbReference>
<comment type="subcellular location">
    <subcellularLocation>
        <location evidence="1">Membrane</location>
        <topology evidence="1">Multi-pass membrane protein</topology>
    </subcellularLocation>
</comment>
<dbReference type="InterPro" id="IPR027469">
    <property type="entry name" value="Cation_efflux_TMD_sf"/>
</dbReference>
<dbReference type="NCBIfam" id="TIGR01297">
    <property type="entry name" value="CDF"/>
    <property type="match status" value="1"/>
</dbReference>
<feature type="domain" description="Cation efflux protein transmembrane" evidence="6">
    <location>
        <begin position="58"/>
        <end position="148"/>
    </location>
</feature>
<dbReference type="SUPFAM" id="SSF160240">
    <property type="entry name" value="Cation efflux protein cytoplasmic domain-like"/>
    <property type="match status" value="1"/>
</dbReference>
<dbReference type="InterPro" id="IPR058533">
    <property type="entry name" value="Cation_efflux_TM"/>
</dbReference>
<dbReference type="Gene3D" id="3.30.70.1350">
    <property type="entry name" value="Cation efflux protein, cytoplasmic domain"/>
    <property type="match status" value="1"/>
</dbReference>
<protein>
    <recommendedName>
        <fullName evidence="10">Cation efflux protein cytoplasmic domain-containing protein</fullName>
    </recommendedName>
</protein>
<keyword evidence="4" id="KW-1133">Transmembrane helix</keyword>
<evidence type="ECO:0000256" key="4">
    <source>
        <dbReference type="ARBA" id="ARBA00022989"/>
    </source>
</evidence>
<dbReference type="EMBL" id="JAKCXM010000152">
    <property type="protein sequence ID" value="KAJ0400528.1"/>
    <property type="molecule type" value="Genomic_DNA"/>
</dbReference>
<evidence type="ECO:0000256" key="3">
    <source>
        <dbReference type="ARBA" id="ARBA00022692"/>
    </source>
</evidence>
<dbReference type="Pfam" id="PF16916">
    <property type="entry name" value="ZT_dimer"/>
    <property type="match status" value="1"/>
</dbReference>
<reference evidence="8" key="1">
    <citation type="submission" date="2021-12" db="EMBL/GenBank/DDBJ databases">
        <title>Prjna785345.</title>
        <authorList>
            <person name="Rujirawat T."/>
            <person name="Krajaejun T."/>
        </authorList>
    </citation>
    <scope>NUCLEOTIDE SEQUENCE</scope>
    <source>
        <strain evidence="8">Pi057C3</strain>
    </source>
</reference>
<accession>A0AAD5Q8J1</accession>
<evidence type="ECO:0000256" key="1">
    <source>
        <dbReference type="ARBA" id="ARBA00004141"/>
    </source>
</evidence>
<comment type="caution">
    <text evidence="8">The sequence shown here is derived from an EMBL/GenBank/DDBJ whole genome shotgun (WGS) entry which is preliminary data.</text>
</comment>
<name>A0AAD5Q8J1_PYTIN</name>
<dbReference type="SUPFAM" id="SSF161111">
    <property type="entry name" value="Cation efflux protein transmembrane domain-like"/>
    <property type="match status" value="1"/>
</dbReference>
<evidence type="ECO:0000259" key="6">
    <source>
        <dbReference type="Pfam" id="PF01545"/>
    </source>
</evidence>
<keyword evidence="3" id="KW-0812">Transmembrane</keyword>
<dbReference type="GO" id="GO:0008324">
    <property type="term" value="F:monoatomic cation transmembrane transporter activity"/>
    <property type="evidence" value="ECO:0007669"/>
    <property type="project" value="InterPro"/>
</dbReference>
<organism evidence="8 9">
    <name type="scientific">Pythium insidiosum</name>
    <name type="common">Pythiosis disease agent</name>
    <dbReference type="NCBI Taxonomy" id="114742"/>
    <lineage>
        <taxon>Eukaryota</taxon>
        <taxon>Sar</taxon>
        <taxon>Stramenopiles</taxon>
        <taxon>Oomycota</taxon>
        <taxon>Peronosporomycetes</taxon>
        <taxon>Pythiales</taxon>
        <taxon>Pythiaceae</taxon>
        <taxon>Pythium</taxon>
    </lineage>
</organism>
<dbReference type="AlphaFoldDB" id="A0AAD5Q8J1"/>
<dbReference type="InterPro" id="IPR036837">
    <property type="entry name" value="Cation_efflux_CTD_sf"/>
</dbReference>
<keyword evidence="9" id="KW-1185">Reference proteome</keyword>
<sequence>MRSTALLAMIRRPAWRGRAAAAVAHGHSHSHSHGARADDGELSDDDARAANRIAWAGVYLNVALCVAGVAFHSSGLLADAVHSASDLASDGVTLLALRYCARPPDALQPYGYGKYETIGTLSVATLLVGGSLGIMHHSLDTLVQVMAPAMADVAAVDAKLAALALDADVREAVQELVPHSHSHGHHHHVTLHPAALAIAAAAVASKEALYRATTAVGRRINSSVLIASAWHHRSDAVASVVAMAGIGLSLVGMPMFDPIAGMLVGGIILKMGGQIGWDAERDLCDAQLAPQVVQELHDAVEAVVRASQGELRGVKSLRSRKIGRQLHVDLTLVVSDRHGVSFERACEWKRQVKHAIQRDVPRVKDIIVELTTPAEPATTVIEACEQSHRQHS</sequence>
<proteinExistence type="predicted"/>
<dbReference type="PANTHER" id="PTHR43840">
    <property type="entry name" value="MITOCHONDRIAL METAL TRANSPORTER 1-RELATED"/>
    <property type="match status" value="1"/>
</dbReference>
<gene>
    <name evidence="8" type="ORF">P43SY_008391</name>
</gene>
<dbReference type="GO" id="GO:0016020">
    <property type="term" value="C:membrane"/>
    <property type="evidence" value="ECO:0007669"/>
    <property type="project" value="UniProtKB-SubCell"/>
</dbReference>
<dbReference type="PANTHER" id="PTHR43840:SF15">
    <property type="entry name" value="MITOCHONDRIAL METAL TRANSPORTER 1-RELATED"/>
    <property type="match status" value="1"/>
</dbReference>
<dbReference type="Proteomes" id="UP001209570">
    <property type="component" value="Unassembled WGS sequence"/>
</dbReference>
<dbReference type="Pfam" id="PF01545">
    <property type="entry name" value="Cation_efflux"/>
    <property type="match status" value="2"/>
</dbReference>
<dbReference type="InterPro" id="IPR050291">
    <property type="entry name" value="CDF_Transporter"/>
</dbReference>
<dbReference type="InterPro" id="IPR002524">
    <property type="entry name" value="Cation_efflux"/>
</dbReference>
<evidence type="ECO:0000259" key="7">
    <source>
        <dbReference type="Pfam" id="PF16916"/>
    </source>
</evidence>
<feature type="domain" description="Cation efflux protein cytoplasmic" evidence="7">
    <location>
        <begin position="295"/>
        <end position="368"/>
    </location>
</feature>
<feature type="domain" description="Cation efflux protein transmembrane" evidence="6">
    <location>
        <begin position="170"/>
        <end position="283"/>
    </location>
</feature>
<evidence type="ECO:0000313" key="8">
    <source>
        <dbReference type="EMBL" id="KAJ0400528.1"/>
    </source>
</evidence>
<keyword evidence="5" id="KW-0472">Membrane</keyword>
<evidence type="ECO:0000256" key="2">
    <source>
        <dbReference type="ARBA" id="ARBA00022448"/>
    </source>
</evidence>
<evidence type="ECO:0000256" key="5">
    <source>
        <dbReference type="ARBA" id="ARBA00023136"/>
    </source>
</evidence>
<keyword evidence="2" id="KW-0813">Transport</keyword>
<evidence type="ECO:0008006" key="10">
    <source>
        <dbReference type="Google" id="ProtNLM"/>
    </source>
</evidence>
<dbReference type="Gene3D" id="1.20.1510.10">
    <property type="entry name" value="Cation efflux protein transmembrane domain"/>
    <property type="match status" value="1"/>
</dbReference>